<organism evidence="1 2">
    <name type="scientific">Hyaloscypha variabilis (strain UAMH 11265 / GT02V1 / F)</name>
    <name type="common">Meliniomyces variabilis</name>
    <dbReference type="NCBI Taxonomy" id="1149755"/>
    <lineage>
        <taxon>Eukaryota</taxon>
        <taxon>Fungi</taxon>
        <taxon>Dikarya</taxon>
        <taxon>Ascomycota</taxon>
        <taxon>Pezizomycotina</taxon>
        <taxon>Leotiomycetes</taxon>
        <taxon>Helotiales</taxon>
        <taxon>Hyaloscyphaceae</taxon>
        <taxon>Hyaloscypha</taxon>
        <taxon>Hyaloscypha variabilis</taxon>
    </lineage>
</organism>
<evidence type="ECO:0000313" key="2">
    <source>
        <dbReference type="Proteomes" id="UP000235786"/>
    </source>
</evidence>
<reference evidence="1 2" key="1">
    <citation type="submission" date="2016-04" db="EMBL/GenBank/DDBJ databases">
        <title>A degradative enzymes factory behind the ericoid mycorrhizal symbiosis.</title>
        <authorList>
            <consortium name="DOE Joint Genome Institute"/>
            <person name="Martino E."/>
            <person name="Morin E."/>
            <person name="Grelet G."/>
            <person name="Kuo A."/>
            <person name="Kohler A."/>
            <person name="Daghino S."/>
            <person name="Barry K."/>
            <person name="Choi C."/>
            <person name="Cichocki N."/>
            <person name="Clum A."/>
            <person name="Copeland A."/>
            <person name="Hainaut M."/>
            <person name="Haridas S."/>
            <person name="Labutti K."/>
            <person name="Lindquist E."/>
            <person name="Lipzen A."/>
            <person name="Khouja H.-R."/>
            <person name="Murat C."/>
            <person name="Ohm R."/>
            <person name="Olson A."/>
            <person name="Spatafora J."/>
            <person name="Veneault-Fourrey C."/>
            <person name="Henrissat B."/>
            <person name="Grigoriev I."/>
            <person name="Martin F."/>
            <person name="Perotto S."/>
        </authorList>
    </citation>
    <scope>NUCLEOTIDE SEQUENCE [LARGE SCALE GENOMIC DNA]</scope>
    <source>
        <strain evidence="1 2">F</strain>
    </source>
</reference>
<dbReference type="EMBL" id="KZ613976">
    <property type="protein sequence ID" value="PMD29215.1"/>
    <property type="molecule type" value="Genomic_DNA"/>
</dbReference>
<evidence type="ECO:0000313" key="1">
    <source>
        <dbReference type="EMBL" id="PMD29215.1"/>
    </source>
</evidence>
<gene>
    <name evidence="1" type="ORF">L207DRAFT_593635</name>
</gene>
<protein>
    <submittedName>
        <fullName evidence="1">Uncharacterized protein</fullName>
    </submittedName>
</protein>
<accession>A0A2J6QSH5</accession>
<proteinExistence type="predicted"/>
<dbReference type="AlphaFoldDB" id="A0A2J6QSH5"/>
<name>A0A2J6QSH5_HYAVF</name>
<keyword evidence="2" id="KW-1185">Reference proteome</keyword>
<sequence length="159" mass="18455">MKATSDQTNPPILTSSIIAYIYQYETLQHPWDLRIVELLAKRNDTDDDVRCKMHLTQQCAKEQDLVSNPQNNKKKIPYDGLPRTWAILKLLFQLRFDQIKGMMGIYETATKVVFWVSPEADESGLAIDRLNYLTGKALIELKPRESFDDLIERLHQDES</sequence>
<dbReference type="Proteomes" id="UP000235786">
    <property type="component" value="Unassembled WGS sequence"/>
</dbReference>